<feature type="binding site" evidence="15">
    <location>
        <position position="138"/>
    </location>
    <ligand>
        <name>NAD(+)</name>
        <dbReference type="ChEBI" id="CHEBI:57540"/>
    </ligand>
</feature>
<name>A0A4Q8L7K6_9GAMM</name>
<feature type="binding site" evidence="15">
    <location>
        <position position="458"/>
    </location>
    <ligand>
        <name>Zn(2+)</name>
        <dbReference type="ChEBI" id="CHEBI:29105"/>
    </ligand>
</feature>
<dbReference type="InterPro" id="IPR004149">
    <property type="entry name" value="Znf_DNAligase_C4"/>
</dbReference>
<dbReference type="Pfam" id="PF01653">
    <property type="entry name" value="DNA_ligase_aden"/>
    <property type="match status" value="2"/>
</dbReference>
<dbReference type="SMART" id="SM00532">
    <property type="entry name" value="LIGANc"/>
    <property type="match status" value="1"/>
</dbReference>
<dbReference type="EMBL" id="SHMC01000005">
    <property type="protein sequence ID" value="TAA23822.1"/>
    <property type="molecule type" value="Genomic_DNA"/>
</dbReference>
<evidence type="ECO:0000256" key="1">
    <source>
        <dbReference type="ARBA" id="ARBA00004067"/>
    </source>
</evidence>
<evidence type="ECO:0000256" key="7">
    <source>
        <dbReference type="ARBA" id="ARBA00022723"/>
    </source>
</evidence>
<dbReference type="NCBIfam" id="NF005932">
    <property type="entry name" value="PRK07956.1"/>
    <property type="match status" value="1"/>
</dbReference>
<comment type="cofactor">
    <cofactor evidence="15">
        <name>Mg(2+)</name>
        <dbReference type="ChEBI" id="CHEBI:18420"/>
    </cofactor>
    <cofactor evidence="15">
        <name>Mn(2+)</name>
        <dbReference type="ChEBI" id="CHEBI:29035"/>
    </cofactor>
</comment>
<reference evidence="17 18" key="1">
    <citation type="submission" date="2019-02" db="EMBL/GenBank/DDBJ databases">
        <title>WGS of Pseudoxanthomonas species novum from clinical isolates.</title>
        <authorList>
            <person name="Bernier A.-M."/>
            <person name="Bernard K."/>
            <person name="Vachon A."/>
        </authorList>
    </citation>
    <scope>NUCLEOTIDE SEQUENCE [LARGE SCALE GENOMIC DNA]</scope>
    <source>
        <strain evidence="17 18">NML171200</strain>
    </source>
</reference>
<comment type="function">
    <text evidence="1 15">DNA ligase that catalyzes the formation of phosphodiester linkages between 5'-phosphoryl and 3'-hydroxyl groups in double-stranded DNA using NAD as a coenzyme and as the energy source for the reaction. It is essential for DNA replication and repair of damaged DNA.</text>
</comment>
<dbReference type="SMART" id="SM00292">
    <property type="entry name" value="BRCT"/>
    <property type="match status" value="1"/>
</dbReference>
<dbReference type="Gene3D" id="3.30.470.30">
    <property type="entry name" value="DNA ligase/mRNA capping enzyme"/>
    <property type="match status" value="1"/>
</dbReference>
<dbReference type="HAMAP" id="MF_01588">
    <property type="entry name" value="DNA_ligase_A"/>
    <property type="match status" value="1"/>
</dbReference>
<dbReference type="FunFam" id="1.10.150.20:FF:000007">
    <property type="entry name" value="DNA ligase"/>
    <property type="match status" value="1"/>
</dbReference>
<dbReference type="GO" id="GO:0003677">
    <property type="term" value="F:DNA binding"/>
    <property type="evidence" value="ECO:0007669"/>
    <property type="project" value="InterPro"/>
</dbReference>
<evidence type="ECO:0000256" key="8">
    <source>
        <dbReference type="ARBA" id="ARBA00022763"/>
    </source>
</evidence>
<dbReference type="AlphaFoldDB" id="A0A4Q8L7K6"/>
<dbReference type="InterPro" id="IPR013839">
    <property type="entry name" value="DNAligase_adenylation"/>
</dbReference>
<feature type="active site" description="N6-AMP-lysine intermediate" evidence="15">
    <location>
        <position position="117"/>
    </location>
</feature>
<keyword evidence="9 15" id="KW-0862">Zinc</keyword>
<dbReference type="PROSITE" id="PS50172">
    <property type="entry name" value="BRCT"/>
    <property type="match status" value="1"/>
</dbReference>
<feature type="binding site" evidence="15">
    <location>
        <begin position="35"/>
        <end position="39"/>
    </location>
    <ligand>
        <name>NAD(+)</name>
        <dbReference type="ChEBI" id="CHEBI:57540"/>
    </ligand>
</feature>
<comment type="catalytic activity">
    <reaction evidence="13 15">
        <text>NAD(+) + (deoxyribonucleotide)n-3'-hydroxyl + 5'-phospho-(deoxyribonucleotide)m = (deoxyribonucleotide)n+m + AMP + beta-nicotinamide D-nucleotide.</text>
        <dbReference type="EC" id="6.5.1.2"/>
    </reaction>
</comment>
<evidence type="ECO:0000256" key="5">
    <source>
        <dbReference type="ARBA" id="ARBA00022598"/>
    </source>
</evidence>
<dbReference type="CDD" id="cd17748">
    <property type="entry name" value="BRCT_DNA_ligase_like"/>
    <property type="match status" value="1"/>
</dbReference>
<dbReference type="SUPFAM" id="SSF47781">
    <property type="entry name" value="RuvA domain 2-like"/>
    <property type="match status" value="1"/>
</dbReference>
<dbReference type="CDD" id="cd00114">
    <property type="entry name" value="LIGANc"/>
    <property type="match status" value="1"/>
</dbReference>
<accession>A0A4Q8L7K6</accession>
<dbReference type="InterPro" id="IPR010994">
    <property type="entry name" value="RuvA_2-like"/>
</dbReference>
<dbReference type="InterPro" id="IPR036420">
    <property type="entry name" value="BRCT_dom_sf"/>
</dbReference>
<dbReference type="GO" id="GO:0046872">
    <property type="term" value="F:metal ion binding"/>
    <property type="evidence" value="ECO:0007669"/>
    <property type="project" value="UniProtKB-KW"/>
</dbReference>
<dbReference type="InterPro" id="IPR012340">
    <property type="entry name" value="NA-bd_OB-fold"/>
</dbReference>
<organism evidence="17 18">
    <name type="scientific">Pseudoxanthomonas winnipegensis</name>
    <dbReference type="NCBI Taxonomy" id="2480810"/>
    <lineage>
        <taxon>Bacteria</taxon>
        <taxon>Pseudomonadati</taxon>
        <taxon>Pseudomonadota</taxon>
        <taxon>Gammaproteobacteria</taxon>
        <taxon>Lysobacterales</taxon>
        <taxon>Lysobacteraceae</taxon>
        <taxon>Pseudoxanthomonas</taxon>
    </lineage>
</organism>
<dbReference type="Pfam" id="PF12826">
    <property type="entry name" value="HHH_2"/>
    <property type="match status" value="1"/>
</dbReference>
<dbReference type="PANTHER" id="PTHR23389">
    <property type="entry name" value="CHROMOSOME TRANSMISSION FIDELITY FACTOR 18"/>
    <property type="match status" value="1"/>
</dbReference>
<evidence type="ECO:0000256" key="6">
    <source>
        <dbReference type="ARBA" id="ARBA00022705"/>
    </source>
</evidence>
<sequence>MSPAKTPQARVTELRQQLDDASYRYHVLDEPNIPDAEYDRLLRELDELEAAHPELVTPDSPTQRVGAVAAGRFAEVRHALPMLSLGNAFDDAEVEDFVRRIAERLGRRTLKFSAEPKLDGLAISLRYEQGVFVQGATRGDGTTGEDVTANLRTVRAIPLRLRVAGMGSGESGIGKGKSGAASIPDSPFPIPRVLEVRGEVYMPRAAFEAYNEQARLHGGKVLANPRNGAAGSLRQLDARITAQRPLAFYAYGVGEVEDGALPDTHSGTLQRLREWGFPVSDLSRVVEGAEGLLRYYREIGQKRDSLPFDIDGVVYKLDDVAGQREMGFVSRAPRWALAHKYPAQEQATTVEGIEIQIGRTGAATPVARLAPVQVAGVTVTNATLHNADQIARLDVRVGDAVIVRRAGDVIPEVVSVILERRPAGTAPWQMPAQCPVCGSDIVREEGAAVWRCSGELSCPAQRKEAIRHFVSRRAMDVDGLGEKFIEVLVDAGVVQGVADLYTLDLDQLLQLRLVTGAETPEGFLREAREHLASGAYAKLEATLARVRGDAEAAPETWQADLLRAGLPAFDWNRKKIATKWAENLVAALEASKHTTLERFLFALGIEHVGESTAKALAAWFGDLELVRRLPWPLFKRVPDIGGEVARALGRFFEQSGNQQAIDDLLARGVEIVDAHPPSALLREGLEWATLLADLEIPRLTKIRASALAAAMPKVADIVAADPDALVAAGLPKDTAAALVQWRDEGDHAQLLQATGAALAELDAITPRSAALPAGPLTGQTVVLTGSLESMTRDEAGARLEALGAKVAGSVSKKTAFVVAGSEAGSKLAKAQDLGIDVWDEARLIAFLDQQG</sequence>
<dbReference type="Pfam" id="PF03119">
    <property type="entry name" value="DNA_ligase_ZBD"/>
    <property type="match status" value="1"/>
</dbReference>
<comment type="caution">
    <text evidence="17">The sequence shown here is derived from an EMBL/GenBank/DDBJ whole genome shotgun (WGS) entry which is preliminary data.</text>
</comment>
<keyword evidence="7 15" id="KW-0479">Metal-binding</keyword>
<proteinExistence type="inferred from homology"/>
<keyword evidence="12 15" id="KW-0234">DNA repair</keyword>
<comment type="caution">
    <text evidence="15">Lacks conserved residue(s) required for the propagation of feature annotation.</text>
</comment>
<dbReference type="GO" id="GO:0005829">
    <property type="term" value="C:cytosol"/>
    <property type="evidence" value="ECO:0007669"/>
    <property type="project" value="TreeGrafter"/>
</dbReference>
<dbReference type="Gene3D" id="6.20.10.30">
    <property type="match status" value="1"/>
</dbReference>
<dbReference type="NCBIfam" id="TIGR00575">
    <property type="entry name" value="dnlj"/>
    <property type="match status" value="1"/>
</dbReference>
<dbReference type="InterPro" id="IPR001357">
    <property type="entry name" value="BRCT_dom"/>
</dbReference>
<dbReference type="OrthoDB" id="9759736at2"/>
<evidence type="ECO:0000256" key="4">
    <source>
        <dbReference type="ARBA" id="ARBA00022490"/>
    </source>
</evidence>
<dbReference type="Gene3D" id="1.10.150.20">
    <property type="entry name" value="5' to 3' exonuclease, C-terminal subdomain"/>
    <property type="match status" value="2"/>
</dbReference>
<dbReference type="InterPro" id="IPR018239">
    <property type="entry name" value="DNA_ligase_AS"/>
</dbReference>
<dbReference type="GO" id="GO:0006260">
    <property type="term" value="P:DNA replication"/>
    <property type="evidence" value="ECO:0007669"/>
    <property type="project" value="UniProtKB-KW"/>
</dbReference>
<feature type="binding site" evidence="15">
    <location>
        <position position="437"/>
    </location>
    <ligand>
        <name>Zn(2+)</name>
        <dbReference type="ChEBI" id="CHEBI:29105"/>
    </ligand>
</feature>
<dbReference type="InterPro" id="IPR041663">
    <property type="entry name" value="DisA/LigA_HHH"/>
</dbReference>
<dbReference type="GO" id="GO:0003911">
    <property type="term" value="F:DNA ligase (NAD+) activity"/>
    <property type="evidence" value="ECO:0007669"/>
    <property type="project" value="UniProtKB-UniRule"/>
</dbReference>
<dbReference type="FunFam" id="1.10.287.610:FF:000002">
    <property type="entry name" value="DNA ligase"/>
    <property type="match status" value="1"/>
</dbReference>
<keyword evidence="8 15" id="KW-0227">DNA damage</keyword>
<feature type="domain" description="BRCT" evidence="16">
    <location>
        <begin position="771"/>
        <end position="851"/>
    </location>
</feature>
<evidence type="ECO:0000256" key="9">
    <source>
        <dbReference type="ARBA" id="ARBA00022833"/>
    </source>
</evidence>
<dbReference type="PANTHER" id="PTHR23389:SF9">
    <property type="entry name" value="DNA LIGASE"/>
    <property type="match status" value="1"/>
</dbReference>
<dbReference type="FunFam" id="3.30.470.30:FF:000001">
    <property type="entry name" value="DNA ligase"/>
    <property type="match status" value="1"/>
</dbReference>
<dbReference type="RefSeq" id="WP_130552145.1">
    <property type="nucleotide sequence ID" value="NZ_SHMC01000005.1"/>
</dbReference>
<evidence type="ECO:0000313" key="17">
    <source>
        <dbReference type="EMBL" id="TAA23822.1"/>
    </source>
</evidence>
<keyword evidence="10 15" id="KW-0460">Magnesium</keyword>
<dbReference type="Pfam" id="PF03120">
    <property type="entry name" value="OB_DNA_ligase"/>
    <property type="match status" value="1"/>
</dbReference>
<feature type="binding site" evidence="15">
    <location>
        <position position="199"/>
    </location>
    <ligand>
        <name>NAD(+)</name>
        <dbReference type="ChEBI" id="CHEBI:57540"/>
    </ligand>
</feature>
<evidence type="ECO:0000256" key="15">
    <source>
        <dbReference type="HAMAP-Rule" id="MF_01588"/>
    </source>
</evidence>
<protein>
    <recommendedName>
        <fullName evidence="3 15">DNA ligase</fullName>
        <ecNumber evidence="2 15">6.5.1.2</ecNumber>
    </recommendedName>
    <alternativeName>
        <fullName evidence="15">Polydeoxyribonucleotide synthase [NAD(+)]</fullName>
    </alternativeName>
</protein>
<evidence type="ECO:0000256" key="14">
    <source>
        <dbReference type="ARBA" id="ARBA00060881"/>
    </source>
</evidence>
<evidence type="ECO:0000313" key="18">
    <source>
        <dbReference type="Proteomes" id="UP000292627"/>
    </source>
</evidence>
<comment type="similarity">
    <text evidence="14 15">Belongs to the NAD-dependent DNA ligase family. LigA subfamily.</text>
</comment>
<evidence type="ECO:0000256" key="10">
    <source>
        <dbReference type="ARBA" id="ARBA00022842"/>
    </source>
</evidence>
<evidence type="ECO:0000256" key="12">
    <source>
        <dbReference type="ARBA" id="ARBA00023204"/>
    </source>
</evidence>
<feature type="binding site" evidence="15">
    <location>
        <position position="434"/>
    </location>
    <ligand>
        <name>Zn(2+)</name>
        <dbReference type="ChEBI" id="CHEBI:29105"/>
    </ligand>
</feature>
<dbReference type="InterPro" id="IPR003583">
    <property type="entry name" value="Hlx-hairpin-Hlx_DNA-bd_motif"/>
</dbReference>
<evidence type="ECO:0000259" key="16">
    <source>
        <dbReference type="PROSITE" id="PS50172"/>
    </source>
</evidence>
<evidence type="ECO:0000256" key="2">
    <source>
        <dbReference type="ARBA" id="ARBA00012722"/>
    </source>
</evidence>
<dbReference type="PROSITE" id="PS01055">
    <property type="entry name" value="DNA_LIGASE_N1"/>
    <property type="match status" value="1"/>
</dbReference>
<dbReference type="FunFam" id="2.40.50.140:FF:000012">
    <property type="entry name" value="DNA ligase"/>
    <property type="match status" value="1"/>
</dbReference>
<dbReference type="InterPro" id="IPR004150">
    <property type="entry name" value="NAD_DNA_ligase_OB"/>
</dbReference>
<feature type="binding site" evidence="15">
    <location>
        <position position="340"/>
    </location>
    <ligand>
        <name>NAD(+)</name>
        <dbReference type="ChEBI" id="CHEBI:57540"/>
    </ligand>
</feature>
<dbReference type="SUPFAM" id="SSF52113">
    <property type="entry name" value="BRCT domain"/>
    <property type="match status" value="1"/>
</dbReference>
<keyword evidence="6 15" id="KW-0235">DNA replication</keyword>
<dbReference type="FunFam" id="3.40.50.10190:FF:000054">
    <property type="entry name" value="DNA ligase"/>
    <property type="match status" value="1"/>
</dbReference>
<evidence type="ECO:0000256" key="13">
    <source>
        <dbReference type="ARBA" id="ARBA00034005"/>
    </source>
</evidence>
<dbReference type="Gene3D" id="3.40.50.10190">
    <property type="entry name" value="BRCT domain"/>
    <property type="match status" value="1"/>
</dbReference>
<dbReference type="SMART" id="SM00278">
    <property type="entry name" value="HhH1"/>
    <property type="match status" value="3"/>
</dbReference>
<dbReference type="InterPro" id="IPR001679">
    <property type="entry name" value="DNA_ligase"/>
</dbReference>
<feature type="binding site" evidence="15">
    <location>
        <begin position="84"/>
        <end position="85"/>
    </location>
    <ligand>
        <name>NAD(+)</name>
        <dbReference type="ChEBI" id="CHEBI:57540"/>
    </ligand>
</feature>
<dbReference type="EC" id="6.5.1.2" evidence="2 15"/>
<gene>
    <name evidence="15 17" type="primary">ligA</name>
    <name evidence="17" type="ORF">EA660_14485</name>
</gene>
<keyword evidence="5 15" id="KW-0436">Ligase</keyword>
<dbReference type="Proteomes" id="UP000292627">
    <property type="component" value="Unassembled WGS sequence"/>
</dbReference>
<keyword evidence="15" id="KW-0464">Manganese</keyword>
<dbReference type="Pfam" id="PF00533">
    <property type="entry name" value="BRCT"/>
    <property type="match status" value="1"/>
</dbReference>
<dbReference type="InterPro" id="IPR013840">
    <property type="entry name" value="DNAligase_N"/>
</dbReference>
<dbReference type="SUPFAM" id="SSF50249">
    <property type="entry name" value="Nucleic acid-binding proteins"/>
    <property type="match status" value="1"/>
</dbReference>
<evidence type="ECO:0000256" key="3">
    <source>
        <dbReference type="ARBA" id="ARBA00013308"/>
    </source>
</evidence>
<dbReference type="Gene3D" id="2.40.50.140">
    <property type="entry name" value="Nucleic acid-binding proteins"/>
    <property type="match status" value="1"/>
</dbReference>
<keyword evidence="4" id="KW-0963">Cytoplasm</keyword>
<keyword evidence="11 15" id="KW-0520">NAD</keyword>
<dbReference type="Gene3D" id="1.10.287.610">
    <property type="entry name" value="Helix hairpin bin"/>
    <property type="match status" value="1"/>
</dbReference>
<dbReference type="FunFam" id="1.10.150.20:FF:000006">
    <property type="entry name" value="DNA ligase"/>
    <property type="match status" value="1"/>
</dbReference>
<feature type="binding site" evidence="15">
    <location>
        <position position="115"/>
    </location>
    <ligand>
        <name>NAD(+)</name>
        <dbReference type="ChEBI" id="CHEBI:57540"/>
    </ligand>
</feature>
<evidence type="ECO:0000256" key="11">
    <source>
        <dbReference type="ARBA" id="ARBA00023027"/>
    </source>
</evidence>
<dbReference type="SUPFAM" id="SSF56091">
    <property type="entry name" value="DNA ligase/mRNA capping enzyme, catalytic domain"/>
    <property type="match status" value="1"/>
</dbReference>
<dbReference type="GO" id="GO:0006281">
    <property type="term" value="P:DNA repair"/>
    <property type="evidence" value="ECO:0007669"/>
    <property type="project" value="UniProtKB-KW"/>
</dbReference>
<feature type="binding site" evidence="15">
    <location>
        <position position="316"/>
    </location>
    <ligand>
        <name>NAD(+)</name>
        <dbReference type="ChEBI" id="CHEBI:57540"/>
    </ligand>
</feature>